<dbReference type="InterPro" id="IPR015943">
    <property type="entry name" value="WD40/YVTN_repeat-like_dom_sf"/>
</dbReference>
<proteinExistence type="predicted"/>
<evidence type="ECO:0000256" key="3">
    <source>
        <dbReference type="ARBA" id="ARBA00022574"/>
    </source>
</evidence>
<dbReference type="Gene3D" id="2.130.10.10">
    <property type="entry name" value="YVTN repeat-like/Quinoprotein amine dehydrogenase"/>
    <property type="match status" value="1"/>
</dbReference>
<gene>
    <name evidence="5" type="ORF">BaOVIS_009240</name>
</gene>
<dbReference type="PANTHER" id="PTHR12442">
    <property type="entry name" value="DYNEIN INTERMEDIATE CHAIN"/>
    <property type="match status" value="1"/>
</dbReference>
<dbReference type="GO" id="GO:0005737">
    <property type="term" value="C:cytoplasm"/>
    <property type="evidence" value="ECO:0007669"/>
    <property type="project" value="UniProtKB-SubCell"/>
</dbReference>
<dbReference type="SMART" id="SM00320">
    <property type="entry name" value="WD40"/>
    <property type="match status" value="3"/>
</dbReference>
<dbReference type="OrthoDB" id="366230at2759"/>
<dbReference type="SUPFAM" id="SSF50978">
    <property type="entry name" value="WD40 repeat-like"/>
    <property type="match status" value="1"/>
</dbReference>
<evidence type="ECO:0000256" key="2">
    <source>
        <dbReference type="ARBA" id="ARBA00022490"/>
    </source>
</evidence>
<reference evidence="5" key="1">
    <citation type="submission" date="2019-12" db="EMBL/GenBank/DDBJ databases">
        <title>Genome sequence of Babesia ovis.</title>
        <authorList>
            <person name="Yamagishi J."/>
            <person name="Sevinc F."/>
            <person name="Xuan X."/>
        </authorList>
    </citation>
    <scope>NUCLEOTIDE SEQUENCE</scope>
    <source>
        <strain evidence="5">Selcuk</strain>
    </source>
</reference>
<organism evidence="5 6">
    <name type="scientific">Babesia ovis</name>
    <dbReference type="NCBI Taxonomy" id="5869"/>
    <lineage>
        <taxon>Eukaryota</taxon>
        <taxon>Sar</taxon>
        <taxon>Alveolata</taxon>
        <taxon>Apicomplexa</taxon>
        <taxon>Aconoidasida</taxon>
        <taxon>Piroplasmida</taxon>
        <taxon>Babesiidae</taxon>
        <taxon>Babesia</taxon>
    </lineage>
</organism>
<name>A0A9W5WU26_BABOV</name>
<dbReference type="Proteomes" id="UP001057455">
    <property type="component" value="Unassembled WGS sequence"/>
</dbReference>
<dbReference type="EMBL" id="BLIY01000006">
    <property type="protein sequence ID" value="GFE53520.1"/>
    <property type="molecule type" value="Genomic_DNA"/>
</dbReference>
<accession>A0A9W5WU26</accession>
<dbReference type="GO" id="GO:0007018">
    <property type="term" value="P:microtubule-based movement"/>
    <property type="evidence" value="ECO:0007669"/>
    <property type="project" value="TreeGrafter"/>
</dbReference>
<dbReference type="GO" id="GO:0045504">
    <property type="term" value="F:dynein heavy chain binding"/>
    <property type="evidence" value="ECO:0007669"/>
    <property type="project" value="TreeGrafter"/>
</dbReference>
<comment type="subcellular location">
    <subcellularLocation>
        <location evidence="1">Cytoplasm</location>
    </subcellularLocation>
</comment>
<sequence>MERHTVGVQTRFDERDSEVTLDVIRRRLCRLSKWAPFINDVVLVTGCDTGSDEMNIEVQLSFKSLVLPTEVCNMLPVNSRQTSYLPKHPVTNIDVKDATTYAVAMWHNSSNAISNSIGEVYVVDIESRIPAVSMRCLGGISKLAFGTDESSLLFGGSLCGAIHVWDTSIHLEVANIPPSISNGHIDPIVYMKLLDSDNLLSVDATGRAMTWSLRNLSEPVSRIEWEIPDYSCRISAVCHGTSFYCTSLSGRIYICNLGEIPSEPQVIHDAGITSSASSTIGPIELIATSSLDCTVKIWDCQVEQYMREDMFHRI</sequence>
<keyword evidence="4" id="KW-0677">Repeat</keyword>
<dbReference type="GO" id="GO:0045503">
    <property type="term" value="F:dynein light chain binding"/>
    <property type="evidence" value="ECO:0007669"/>
    <property type="project" value="TreeGrafter"/>
</dbReference>
<dbReference type="AlphaFoldDB" id="A0A9W5WU26"/>
<comment type="caution">
    <text evidence="5">The sequence shown here is derived from an EMBL/GenBank/DDBJ whole genome shotgun (WGS) entry which is preliminary data.</text>
</comment>
<keyword evidence="6" id="KW-1185">Reference proteome</keyword>
<evidence type="ECO:0000313" key="6">
    <source>
        <dbReference type="Proteomes" id="UP001057455"/>
    </source>
</evidence>
<protein>
    <submittedName>
        <fullName evidence="5">Cytoplasmic dynein intermediate chain 1, putative</fullName>
    </submittedName>
</protein>
<dbReference type="InterPro" id="IPR050687">
    <property type="entry name" value="Dynein_IC"/>
</dbReference>
<dbReference type="InterPro" id="IPR036322">
    <property type="entry name" value="WD40_repeat_dom_sf"/>
</dbReference>
<dbReference type="InterPro" id="IPR001680">
    <property type="entry name" value="WD40_rpt"/>
</dbReference>
<evidence type="ECO:0000256" key="4">
    <source>
        <dbReference type="ARBA" id="ARBA00022737"/>
    </source>
</evidence>
<evidence type="ECO:0000313" key="5">
    <source>
        <dbReference type="EMBL" id="GFE53520.1"/>
    </source>
</evidence>
<evidence type="ECO:0000256" key="1">
    <source>
        <dbReference type="ARBA" id="ARBA00004496"/>
    </source>
</evidence>
<keyword evidence="3" id="KW-0853">WD repeat</keyword>
<keyword evidence="2" id="KW-0963">Cytoplasm</keyword>